<feature type="active site" evidence="5">
    <location>
        <position position="171"/>
    </location>
</feature>
<dbReference type="Gene3D" id="3.40.50.720">
    <property type="entry name" value="NAD(P)-binding Rossmann-like Domain"/>
    <property type="match status" value="1"/>
</dbReference>
<proteinExistence type="predicted"/>
<dbReference type="FunFam" id="3.40.50.720:FF:000058">
    <property type="entry name" value="Putative oxidoreductase GLYR1 homolog"/>
    <property type="match status" value="1"/>
</dbReference>
<reference evidence="8 9" key="1">
    <citation type="journal article" date="2009" name="Environ. Microbiol.">
        <title>Genome sequence of Desulfobacterium autotrophicum HRM2, a marine sulfate reducer oxidizing organic carbon completely to carbon dioxide.</title>
        <authorList>
            <person name="Strittmatter A.W."/>
            <person name="Liesegang H."/>
            <person name="Rabus R."/>
            <person name="Decker I."/>
            <person name="Amann J."/>
            <person name="Andres S."/>
            <person name="Henne A."/>
            <person name="Fricke W.F."/>
            <person name="Martinez-Arias R."/>
            <person name="Bartels D."/>
            <person name="Goesmann A."/>
            <person name="Krause L."/>
            <person name="Puehler A."/>
            <person name="Klenk H.P."/>
            <person name="Richter M."/>
            <person name="Schuler M."/>
            <person name="Gloeckner F.O."/>
            <person name="Meyerdierks A."/>
            <person name="Gottschalk G."/>
            <person name="Amann R."/>
        </authorList>
    </citation>
    <scope>NUCLEOTIDE SEQUENCE [LARGE SCALE GENOMIC DNA]</scope>
    <source>
        <strain evidence="9">ATCC 43914 / DSM 3382 / HRM2</strain>
    </source>
</reference>
<dbReference type="GO" id="GO:0050661">
    <property type="term" value="F:NADP binding"/>
    <property type="evidence" value="ECO:0007669"/>
    <property type="project" value="InterPro"/>
</dbReference>
<name>C0QJG1_DESAH</name>
<evidence type="ECO:0000313" key="8">
    <source>
        <dbReference type="EMBL" id="ACN15974.1"/>
    </source>
</evidence>
<keyword evidence="3" id="KW-0346">Stress response</keyword>
<organism evidence="8 9">
    <name type="scientific">Desulforapulum autotrophicum (strain ATCC 43914 / DSM 3382 / VKM B-1955 / HRM2)</name>
    <name type="common">Desulfobacterium autotrophicum</name>
    <dbReference type="NCBI Taxonomy" id="177437"/>
    <lineage>
        <taxon>Bacteria</taxon>
        <taxon>Pseudomonadati</taxon>
        <taxon>Thermodesulfobacteriota</taxon>
        <taxon>Desulfobacteria</taxon>
        <taxon>Desulfobacterales</taxon>
        <taxon>Desulfobacteraceae</taxon>
        <taxon>Desulforapulum</taxon>
    </lineage>
</organism>
<feature type="domain" description="3-hydroxyisobutyrate dehydrogenase-like NAD-binding" evidence="7">
    <location>
        <begin position="165"/>
        <end position="283"/>
    </location>
</feature>
<evidence type="ECO:0000259" key="7">
    <source>
        <dbReference type="Pfam" id="PF14833"/>
    </source>
</evidence>
<feature type="domain" description="6-phosphogluconate dehydrogenase NADP-binding" evidence="6">
    <location>
        <begin position="4"/>
        <end position="160"/>
    </location>
</feature>
<dbReference type="KEGG" id="dat:HRM2_28860"/>
<dbReference type="eggNOG" id="COG2084">
    <property type="taxonomic scope" value="Bacteria"/>
</dbReference>
<dbReference type="InterPro" id="IPR008927">
    <property type="entry name" value="6-PGluconate_DH-like_C_sf"/>
</dbReference>
<dbReference type="STRING" id="177437.HRM2_28860"/>
<keyword evidence="1" id="KW-0521">NADP</keyword>
<dbReference type="InterPro" id="IPR015815">
    <property type="entry name" value="HIBADH-related"/>
</dbReference>
<protein>
    <submittedName>
        <fullName evidence="8">Oxidoreductase family protein</fullName>
        <ecNumber evidence="8">1.1.-.-</ecNumber>
    </submittedName>
</protein>
<dbReference type="Pfam" id="PF03446">
    <property type="entry name" value="NAD_binding_2"/>
    <property type="match status" value="1"/>
</dbReference>
<dbReference type="Gene3D" id="1.10.1040.10">
    <property type="entry name" value="N-(1-d-carboxylethyl)-l-norvaline Dehydrogenase, domain 2"/>
    <property type="match status" value="1"/>
</dbReference>
<evidence type="ECO:0000256" key="4">
    <source>
        <dbReference type="ARBA" id="ARBA00023027"/>
    </source>
</evidence>
<keyword evidence="9" id="KW-1185">Reference proteome</keyword>
<dbReference type="InterPro" id="IPR006115">
    <property type="entry name" value="6PGDH_NADP-bd"/>
</dbReference>
<dbReference type="FunFam" id="1.10.1040.10:FF:000016">
    <property type="entry name" value="Glyoxylate/succinic semialdehyde reductase 2"/>
    <property type="match status" value="1"/>
</dbReference>
<dbReference type="SUPFAM" id="SSF51735">
    <property type="entry name" value="NAD(P)-binding Rossmann-fold domains"/>
    <property type="match status" value="1"/>
</dbReference>
<dbReference type="PANTHER" id="PTHR43580:SF2">
    <property type="entry name" value="CYTOKINE-LIKE NUCLEAR FACTOR N-PAC"/>
    <property type="match status" value="1"/>
</dbReference>
<evidence type="ECO:0000256" key="1">
    <source>
        <dbReference type="ARBA" id="ARBA00022857"/>
    </source>
</evidence>
<keyword evidence="4" id="KW-0520">NAD</keyword>
<dbReference type="EC" id="1.1.-.-" evidence="8"/>
<dbReference type="Proteomes" id="UP000000442">
    <property type="component" value="Chromosome"/>
</dbReference>
<dbReference type="GO" id="GO:0051287">
    <property type="term" value="F:NAD binding"/>
    <property type="evidence" value="ECO:0007669"/>
    <property type="project" value="InterPro"/>
</dbReference>
<evidence type="ECO:0000256" key="5">
    <source>
        <dbReference type="PIRSR" id="PIRSR000103-1"/>
    </source>
</evidence>
<dbReference type="SUPFAM" id="SSF48179">
    <property type="entry name" value="6-phosphogluconate dehydrogenase C-terminal domain-like"/>
    <property type="match status" value="1"/>
</dbReference>
<evidence type="ECO:0000256" key="3">
    <source>
        <dbReference type="ARBA" id="ARBA00023016"/>
    </source>
</evidence>
<evidence type="ECO:0000259" key="6">
    <source>
        <dbReference type="Pfam" id="PF03446"/>
    </source>
</evidence>
<dbReference type="EMBL" id="CP001087">
    <property type="protein sequence ID" value="ACN15974.1"/>
    <property type="molecule type" value="Genomic_DNA"/>
</dbReference>
<dbReference type="PIRSF" id="PIRSF000103">
    <property type="entry name" value="HIBADH"/>
    <property type="match status" value="1"/>
</dbReference>
<dbReference type="AlphaFoldDB" id="C0QJG1"/>
<evidence type="ECO:0000313" key="9">
    <source>
        <dbReference type="Proteomes" id="UP000000442"/>
    </source>
</evidence>
<gene>
    <name evidence="8" type="ordered locus">HRM2_28860</name>
</gene>
<dbReference type="Pfam" id="PF14833">
    <property type="entry name" value="NAD_binding_11"/>
    <property type="match status" value="1"/>
</dbReference>
<dbReference type="GO" id="GO:0016491">
    <property type="term" value="F:oxidoreductase activity"/>
    <property type="evidence" value="ECO:0007669"/>
    <property type="project" value="UniProtKB-KW"/>
</dbReference>
<dbReference type="OrthoDB" id="9777604at2"/>
<keyword evidence="2 8" id="KW-0560">Oxidoreductase</keyword>
<evidence type="ECO:0000256" key="2">
    <source>
        <dbReference type="ARBA" id="ARBA00023002"/>
    </source>
</evidence>
<dbReference type="GO" id="GO:0005737">
    <property type="term" value="C:cytoplasm"/>
    <property type="evidence" value="ECO:0007669"/>
    <property type="project" value="UniProtKB-ARBA"/>
</dbReference>
<dbReference type="InterPro" id="IPR013328">
    <property type="entry name" value="6PGD_dom2"/>
</dbReference>
<dbReference type="HOGENOM" id="CLU_035117_0_0_7"/>
<dbReference type="PANTHER" id="PTHR43580">
    <property type="entry name" value="OXIDOREDUCTASE GLYR1-RELATED"/>
    <property type="match status" value="1"/>
</dbReference>
<sequence>MGKYGFLGIGIMGRAMATNLLKAGFDVTVWNRSAEKCAPLVDLGAKNGKTAADVVAHCDITFAMVSDPGAANTLCFGKNGVLEGISAGKSYVDVSTVDAGTAILIHDAIKKKGGRYLEAPVSGSKKPAEDGALVFLCSGDESLYKDAGEALDVMGKKSFYFPQIGQGAQMKLVINMIMGTMMTAFAEGLSLGDKIGLKKTAILDVIAQGAINSPMFQLKGPSMTVGDFTTAFPLKHMQKDMRLALLLGDSYCQPLYTSSAANNAYITARKNGCSDEDFSAVIKNIEK</sequence>
<dbReference type="InterPro" id="IPR036291">
    <property type="entry name" value="NAD(P)-bd_dom_sf"/>
</dbReference>
<accession>C0QJG1</accession>
<dbReference type="InterPro" id="IPR029154">
    <property type="entry name" value="HIBADH-like_NADP-bd"/>
</dbReference>
<dbReference type="InterPro" id="IPR051265">
    <property type="entry name" value="HIBADH-related_NP60_sf"/>
</dbReference>